<accession>A0AA45WMA7</accession>
<dbReference type="InterPro" id="IPR019250">
    <property type="entry name" value="DUF2227_metal-bd"/>
</dbReference>
<proteinExistence type="predicted"/>
<dbReference type="Pfam" id="PF09988">
    <property type="entry name" value="DUF2227"/>
    <property type="match status" value="1"/>
</dbReference>
<evidence type="ECO:0000313" key="3">
    <source>
        <dbReference type="Proteomes" id="UP001157947"/>
    </source>
</evidence>
<dbReference type="PANTHER" id="PTHR39085:SF1">
    <property type="entry name" value="SLL0924 PROTEIN"/>
    <property type="match status" value="1"/>
</dbReference>
<evidence type="ECO:0000313" key="2">
    <source>
        <dbReference type="EMBL" id="SMP13796.1"/>
    </source>
</evidence>
<protein>
    <submittedName>
        <fullName evidence="2">Uncharacterized metal-binding protein</fullName>
    </submittedName>
</protein>
<dbReference type="AlphaFoldDB" id="A0AA45WMA7"/>
<evidence type="ECO:0000256" key="1">
    <source>
        <dbReference type="SAM" id="Phobius"/>
    </source>
</evidence>
<keyword evidence="1" id="KW-1133">Transmembrane helix</keyword>
<dbReference type="Proteomes" id="UP001157947">
    <property type="component" value="Unassembled WGS sequence"/>
</dbReference>
<dbReference type="PANTHER" id="PTHR39085">
    <property type="entry name" value="SLL0924 PROTEIN"/>
    <property type="match status" value="1"/>
</dbReference>
<feature type="transmembrane region" description="Helical" evidence="1">
    <location>
        <begin position="78"/>
        <end position="105"/>
    </location>
</feature>
<feature type="transmembrane region" description="Helical" evidence="1">
    <location>
        <begin position="125"/>
        <end position="150"/>
    </location>
</feature>
<sequence length="161" mass="19377">MASGRTHDIINLTALPVFVYYLKPEDFLAFSSGYLIGTFLLSPDNDLYHSKPNKRWKFLRFIWLPYVKIFSHRGVSHLPILGLVFKMFYLFLIFFIFYFFVQTFIFKESLNLNKEMIKEFLKNPFVFSFFIGLIIAEFMHIITDIIYSAIKKLRPKRRKYR</sequence>
<name>A0AA45WMA7_9AQUI</name>
<keyword evidence="3" id="KW-1185">Reference proteome</keyword>
<gene>
    <name evidence="2" type="ORF">SAMN06264868_11153</name>
</gene>
<organism evidence="2 3">
    <name type="scientific">Venenivibrio stagnispumantis</name>
    <dbReference type="NCBI Taxonomy" id="407998"/>
    <lineage>
        <taxon>Bacteria</taxon>
        <taxon>Pseudomonadati</taxon>
        <taxon>Aquificota</taxon>
        <taxon>Aquificia</taxon>
        <taxon>Aquificales</taxon>
        <taxon>Hydrogenothermaceae</taxon>
        <taxon>Venenivibrio</taxon>
    </lineage>
</organism>
<dbReference type="RefSeq" id="WP_265133769.1">
    <property type="nucleotide sequence ID" value="NZ_FXTX01000011.1"/>
</dbReference>
<keyword evidence="1" id="KW-0472">Membrane</keyword>
<keyword evidence="1" id="KW-0812">Transmembrane</keyword>
<dbReference type="EMBL" id="FXTX01000011">
    <property type="protein sequence ID" value="SMP13796.1"/>
    <property type="molecule type" value="Genomic_DNA"/>
</dbReference>
<reference evidence="2" key="1">
    <citation type="submission" date="2017-05" db="EMBL/GenBank/DDBJ databases">
        <authorList>
            <person name="Varghese N."/>
            <person name="Submissions S."/>
        </authorList>
    </citation>
    <scope>NUCLEOTIDE SEQUENCE</scope>
    <source>
        <strain evidence="2">DSM 18763</strain>
    </source>
</reference>
<comment type="caution">
    <text evidence="2">The sequence shown here is derived from an EMBL/GenBank/DDBJ whole genome shotgun (WGS) entry which is preliminary data.</text>
</comment>